<comment type="caution">
    <text evidence="2">The sequence shown here is derived from an EMBL/GenBank/DDBJ whole genome shotgun (WGS) entry which is preliminary data.</text>
</comment>
<sequence length="286" mass="31871">MGDLTSSGPSYTWAQDVEPKQAHGMSYGLPNKLRGPSILNTETGLDKKIRSGSSPNELQTMQSHIFIHKGLARIQPNKITSFSKGDIQRWGDGEGDTKATSLDKHDMHVYSRNRDKAISAPSREDTTRENELLEATMAEFEDEFDAEGSDDKTEEHQGDDVKDDTDAGLLRLFEEGGNDDEPQPGKVNKEATATSVNESQFETYNHSRENRSMDVVNIGGRPIEWKAVEEFLHKMKLQLVPSAIDNNEMGGSKTSRRKGGARELHNLQVRINYNKQPGERGSPSLK</sequence>
<proteinExistence type="predicted"/>
<name>A0A2P5AMQ1_PARAD</name>
<dbReference type="EMBL" id="JXTB01000516">
    <property type="protein sequence ID" value="PON37814.1"/>
    <property type="molecule type" value="Genomic_DNA"/>
</dbReference>
<dbReference type="AlphaFoldDB" id="A0A2P5AMQ1"/>
<feature type="region of interest" description="Disordered" evidence="1">
    <location>
        <begin position="83"/>
        <end position="102"/>
    </location>
</feature>
<feature type="compositionally biased region" description="Polar residues" evidence="1">
    <location>
        <begin position="191"/>
        <end position="204"/>
    </location>
</feature>
<gene>
    <name evidence="2" type="ORF">PanWU01x14_317300</name>
</gene>
<dbReference type="Proteomes" id="UP000237105">
    <property type="component" value="Unassembled WGS sequence"/>
</dbReference>
<evidence type="ECO:0000256" key="1">
    <source>
        <dbReference type="SAM" id="MobiDB-lite"/>
    </source>
</evidence>
<feature type="compositionally biased region" description="Basic and acidic residues" evidence="1">
    <location>
        <begin position="149"/>
        <end position="160"/>
    </location>
</feature>
<keyword evidence="3" id="KW-1185">Reference proteome</keyword>
<reference evidence="3" key="1">
    <citation type="submission" date="2016-06" db="EMBL/GenBank/DDBJ databases">
        <title>Parallel loss of symbiosis genes in relatives of nitrogen-fixing non-legume Parasponia.</title>
        <authorList>
            <person name="Van Velzen R."/>
            <person name="Holmer R."/>
            <person name="Bu F."/>
            <person name="Rutten L."/>
            <person name="Van Zeijl A."/>
            <person name="Liu W."/>
            <person name="Santuari L."/>
            <person name="Cao Q."/>
            <person name="Sharma T."/>
            <person name="Shen D."/>
            <person name="Roswanjaya Y."/>
            <person name="Wardhani T."/>
            <person name="Kalhor M.S."/>
            <person name="Jansen J."/>
            <person name="Van den Hoogen J."/>
            <person name="Gungor B."/>
            <person name="Hartog M."/>
            <person name="Hontelez J."/>
            <person name="Verver J."/>
            <person name="Yang W.-C."/>
            <person name="Schijlen E."/>
            <person name="Repin R."/>
            <person name="Schilthuizen M."/>
            <person name="Schranz E."/>
            <person name="Heidstra R."/>
            <person name="Miyata K."/>
            <person name="Fedorova E."/>
            <person name="Kohlen W."/>
            <person name="Bisseling T."/>
            <person name="Smit S."/>
            <person name="Geurts R."/>
        </authorList>
    </citation>
    <scope>NUCLEOTIDE SEQUENCE [LARGE SCALE GENOMIC DNA]</scope>
    <source>
        <strain evidence="3">cv. WU1-14</strain>
    </source>
</reference>
<organism evidence="2 3">
    <name type="scientific">Parasponia andersonii</name>
    <name type="common">Sponia andersonii</name>
    <dbReference type="NCBI Taxonomy" id="3476"/>
    <lineage>
        <taxon>Eukaryota</taxon>
        <taxon>Viridiplantae</taxon>
        <taxon>Streptophyta</taxon>
        <taxon>Embryophyta</taxon>
        <taxon>Tracheophyta</taxon>
        <taxon>Spermatophyta</taxon>
        <taxon>Magnoliopsida</taxon>
        <taxon>eudicotyledons</taxon>
        <taxon>Gunneridae</taxon>
        <taxon>Pentapetalae</taxon>
        <taxon>rosids</taxon>
        <taxon>fabids</taxon>
        <taxon>Rosales</taxon>
        <taxon>Cannabaceae</taxon>
        <taxon>Parasponia</taxon>
    </lineage>
</organism>
<protein>
    <submittedName>
        <fullName evidence="2">Uncharacterized protein</fullName>
    </submittedName>
</protein>
<evidence type="ECO:0000313" key="3">
    <source>
        <dbReference type="Proteomes" id="UP000237105"/>
    </source>
</evidence>
<feature type="region of interest" description="Disordered" evidence="1">
    <location>
        <begin position="1"/>
        <end position="37"/>
    </location>
</feature>
<feature type="region of interest" description="Disordered" evidence="1">
    <location>
        <begin position="143"/>
        <end position="209"/>
    </location>
</feature>
<feature type="region of interest" description="Disordered" evidence="1">
    <location>
        <begin position="245"/>
        <end position="286"/>
    </location>
</feature>
<feature type="compositionally biased region" description="Basic and acidic residues" evidence="1">
    <location>
        <begin position="86"/>
        <end position="102"/>
    </location>
</feature>
<accession>A0A2P5AMQ1</accession>
<evidence type="ECO:0000313" key="2">
    <source>
        <dbReference type="EMBL" id="PON37814.1"/>
    </source>
</evidence>
<feature type="compositionally biased region" description="Polar residues" evidence="1">
    <location>
        <begin position="1"/>
        <end position="13"/>
    </location>
</feature>